<reference evidence="4" key="1">
    <citation type="submission" date="2020-09" db="EMBL/GenBank/DDBJ databases">
        <title>New species isolated from human feces.</title>
        <authorList>
            <person name="Kitahara M."/>
            <person name="Shigeno Y."/>
            <person name="Shime M."/>
            <person name="Matsumoto Y."/>
            <person name="Nakamura S."/>
            <person name="Motooka D."/>
            <person name="Fukuoka S."/>
            <person name="Nishikawa H."/>
            <person name="Benno Y."/>
        </authorList>
    </citation>
    <scope>NUCLEOTIDE SEQUENCE</scope>
    <source>
        <strain evidence="4">MM59</strain>
    </source>
</reference>
<dbReference type="Proteomes" id="UP000679848">
    <property type="component" value="Chromosome"/>
</dbReference>
<keyword evidence="1" id="KW-0677">Repeat</keyword>
<dbReference type="Pfam" id="PF00395">
    <property type="entry name" value="SLH"/>
    <property type="match status" value="2"/>
</dbReference>
<protein>
    <recommendedName>
        <fullName evidence="3">SLH domain-containing protein</fullName>
    </recommendedName>
</protein>
<evidence type="ECO:0000256" key="2">
    <source>
        <dbReference type="SAM" id="SignalP"/>
    </source>
</evidence>
<feature type="signal peptide" evidence="2">
    <location>
        <begin position="1"/>
        <end position="24"/>
    </location>
</feature>
<evidence type="ECO:0000256" key="1">
    <source>
        <dbReference type="ARBA" id="ARBA00022737"/>
    </source>
</evidence>
<feature type="chain" id="PRO_5032555837" description="SLH domain-containing protein" evidence="2">
    <location>
        <begin position="25"/>
        <end position="1226"/>
    </location>
</feature>
<dbReference type="PROSITE" id="PS51272">
    <property type="entry name" value="SLH"/>
    <property type="match status" value="2"/>
</dbReference>
<feature type="domain" description="SLH" evidence="3">
    <location>
        <begin position="87"/>
        <end position="150"/>
    </location>
</feature>
<proteinExistence type="predicted"/>
<evidence type="ECO:0000313" key="5">
    <source>
        <dbReference type="Proteomes" id="UP000679848"/>
    </source>
</evidence>
<dbReference type="EMBL" id="AP023420">
    <property type="protein sequence ID" value="BCK84351.1"/>
    <property type="molecule type" value="Genomic_DNA"/>
</dbReference>
<feature type="domain" description="SLH" evidence="3">
    <location>
        <begin position="22"/>
        <end position="85"/>
    </location>
</feature>
<keyword evidence="2" id="KW-0732">Signal</keyword>
<dbReference type="RefSeq" id="WP_213543104.1">
    <property type="nucleotide sequence ID" value="NZ_AP023420.1"/>
</dbReference>
<evidence type="ECO:0000259" key="3">
    <source>
        <dbReference type="PROSITE" id="PS51272"/>
    </source>
</evidence>
<sequence length="1226" mass="131373">MKKFLSLVLALTMMMSLVTINAGAKEFTDDEDQNYDEAIAVISEIGVVDGYPDGSFKPQGTLTRGAAAKIICNLILGPTTAGELHADTAPYKDVPTSNTFSGYIAYCAKEKIISGYADGTFRPSAGLTGYAFMKMLLGALGYDAENEGYTGANWSINVAKQAIGIGLNNSLVDEFNGVDQVTREEAALYAFNTLKATMVDYDQKITTTINGVDVVISQGTAKPVDWSEGSNRDGNIKDDGYVQFAEEYFPKLYLDNTTDAFGRPAREWEYSGNTVGTYVNHDILKKEFTTEVTGRDLYDVLGKSTIDDYEFLISVDGETEKNVLGDAFFTEDNILRSNTKGVGGTGNGVLTQVYVDTDNKDVYIAVINTYLAVATDDYNEKKDEATYTVWSLENKGTSSDKTLVKALPAKSTDAAINLDLTVSGEDFAIEEVKEDDIVLVHVAEGEIKEIMEPEVLSEVEITAFKNGSWITVDGEQYDYNDAIQYDDDVLDDYDDTNMKDTTYNVYLDAYGYAIGVEVVEESSNYLFLTGMDGSNSNLSNRNVDANVIFTDGTMATVTVNFKDSENAAGGSLTPGALMNTWCKYTVNGDKVYTLTEIADSKATFENADGSTDKAGQGSNLDTASAADKEFVTLDKSHVTLNGITDSTGFKRVYANDNSVFLSVETEKLNNNSTDYVIISDVDGISTGIQNVNLKAWNAKAVKADDTAYSAVAEANISHGVYTLFDDDGYVIAAVVVGEDDGTTTNYAFVTSDSMNRESYDKEKDEYTWSREAIVNGELVTLTETGSSNPELRGMVRGSWYEVKYYADGTVRRVTEIKKDNGDTTVDANEFYANSSAPVGTYPKYVGLIDYVEKASDDNDTVVLYQDLTAQTYVVSVKGSTLQVDTTISTGSRGFAVSPSAKTVLIQDSVTSSGKVTLMDDIYEYTGGSAGLERAVRNLNDNAKFKGYIGAVIENGVATSVVIYDKTETDINTGIDGSDIDGVTVTLNDPSAGKVSVSYTGTQPTDDQAISAIVSEMNKQGYTVTNTKYDNSVPAYVLSTTRKVGGMEVAQDFTWDGTKTQMITIKVDGTNKLVANGTTFASLFTSPSATEFASLNGNMKATNDSTALNAGDEINTTLHVQVNVTSAVTSTGATTGFASGATATATADSTMTGYVQKGVAGSYKVVIEIGGSAATDAQVNLTEDGGRTLDVTTIAASTTVGTKIPVTVTLSASDTNSTVTLAFTVAD</sequence>
<dbReference type="InterPro" id="IPR001119">
    <property type="entry name" value="SLH_dom"/>
</dbReference>
<dbReference type="KEGG" id="pfaa:MM59RIKEN_16700"/>
<evidence type="ECO:0000313" key="4">
    <source>
        <dbReference type="EMBL" id="BCK84351.1"/>
    </source>
</evidence>
<name>A0A810QFD8_9FIRM</name>
<gene>
    <name evidence="4" type="ORF">MM59RIKEN_16700</name>
</gene>
<dbReference type="AlphaFoldDB" id="A0A810QFD8"/>
<organism evidence="4 5">
    <name type="scientific">Pusillibacter faecalis</name>
    <dbReference type="NCBI Taxonomy" id="2714358"/>
    <lineage>
        <taxon>Bacteria</taxon>
        <taxon>Bacillati</taxon>
        <taxon>Bacillota</taxon>
        <taxon>Clostridia</taxon>
        <taxon>Eubacteriales</taxon>
        <taxon>Oscillospiraceae</taxon>
        <taxon>Pusillibacter</taxon>
    </lineage>
</organism>
<keyword evidence="5" id="KW-1185">Reference proteome</keyword>
<accession>A0A810QFD8</accession>